<dbReference type="SUPFAM" id="SSF51735">
    <property type="entry name" value="NAD(P)-binding Rossmann-fold domains"/>
    <property type="match status" value="1"/>
</dbReference>
<protein>
    <submittedName>
        <fullName evidence="3">TrkA family potassium uptake protein</fullName>
    </submittedName>
</protein>
<evidence type="ECO:0000313" key="4">
    <source>
        <dbReference type="Proteomes" id="UP001501599"/>
    </source>
</evidence>
<dbReference type="Pfam" id="PF02080">
    <property type="entry name" value="TrkA_C"/>
    <property type="match status" value="1"/>
</dbReference>
<proteinExistence type="predicted"/>
<dbReference type="InterPro" id="IPR050721">
    <property type="entry name" value="Trk_Ktr_HKT_K-transport"/>
</dbReference>
<evidence type="ECO:0000259" key="1">
    <source>
        <dbReference type="PROSITE" id="PS51201"/>
    </source>
</evidence>
<evidence type="ECO:0000259" key="2">
    <source>
        <dbReference type="PROSITE" id="PS51202"/>
    </source>
</evidence>
<dbReference type="InterPro" id="IPR006037">
    <property type="entry name" value="RCK_C"/>
</dbReference>
<dbReference type="PANTHER" id="PTHR43833">
    <property type="entry name" value="POTASSIUM CHANNEL PROTEIN 2-RELATED-RELATED"/>
    <property type="match status" value="1"/>
</dbReference>
<dbReference type="Pfam" id="PF02254">
    <property type="entry name" value="TrkA_N"/>
    <property type="match status" value="1"/>
</dbReference>
<dbReference type="InterPro" id="IPR036291">
    <property type="entry name" value="NAD(P)-bd_dom_sf"/>
</dbReference>
<gene>
    <name evidence="3" type="ORF">GCM10009846_13810</name>
</gene>
<sequence length="231" mass="24387">MARQRRTRHDSAIAVVGLGRFGTALAIELAQHGAEVLGVDASEDVVQHLHGTLSHVVQGDSTDPAVIEQLGLGEYARVVVAIGSDVTASILTTSQLLRAGVGELWAKAISPQHAVILEQLGVHHVVSPEADMGRRVAHMVRGSSDDFLEVDGAYGAMVVRVPRRLAGVPLRELAIQKEHGVVVVAVRQGEALRNANAETRLSPDGSMLVAGPTLDVEAFAARVATMRAEDA</sequence>
<dbReference type="RefSeq" id="WP_344342033.1">
    <property type="nucleotide sequence ID" value="NZ_BAAAQT010000005.1"/>
</dbReference>
<feature type="domain" description="RCK N-terminal" evidence="1">
    <location>
        <begin position="10"/>
        <end position="126"/>
    </location>
</feature>
<name>A0ABP5MFA6_9MICO</name>
<organism evidence="3 4">
    <name type="scientific">Agrococcus versicolor</name>
    <dbReference type="NCBI Taxonomy" id="501482"/>
    <lineage>
        <taxon>Bacteria</taxon>
        <taxon>Bacillati</taxon>
        <taxon>Actinomycetota</taxon>
        <taxon>Actinomycetes</taxon>
        <taxon>Micrococcales</taxon>
        <taxon>Microbacteriaceae</taxon>
        <taxon>Agrococcus</taxon>
    </lineage>
</organism>
<reference evidence="4" key="1">
    <citation type="journal article" date="2019" name="Int. J. Syst. Evol. Microbiol.">
        <title>The Global Catalogue of Microorganisms (GCM) 10K type strain sequencing project: providing services to taxonomists for standard genome sequencing and annotation.</title>
        <authorList>
            <consortium name="The Broad Institute Genomics Platform"/>
            <consortium name="The Broad Institute Genome Sequencing Center for Infectious Disease"/>
            <person name="Wu L."/>
            <person name="Ma J."/>
        </authorList>
    </citation>
    <scope>NUCLEOTIDE SEQUENCE [LARGE SCALE GENOMIC DNA]</scope>
    <source>
        <strain evidence="4">JCM 16026</strain>
    </source>
</reference>
<dbReference type="Gene3D" id="3.30.70.1450">
    <property type="entry name" value="Regulator of K+ conductance, C-terminal domain"/>
    <property type="match status" value="1"/>
</dbReference>
<feature type="domain" description="RCK C-terminal" evidence="2">
    <location>
        <begin position="142"/>
        <end position="225"/>
    </location>
</feature>
<dbReference type="SUPFAM" id="SSF116726">
    <property type="entry name" value="TrkA C-terminal domain-like"/>
    <property type="match status" value="1"/>
</dbReference>
<dbReference type="PANTHER" id="PTHR43833:SF7">
    <property type="entry name" value="KTR SYSTEM POTASSIUM UPTAKE PROTEIN C"/>
    <property type="match status" value="1"/>
</dbReference>
<dbReference type="Proteomes" id="UP001501599">
    <property type="component" value="Unassembled WGS sequence"/>
</dbReference>
<dbReference type="InterPro" id="IPR036721">
    <property type="entry name" value="RCK_C_sf"/>
</dbReference>
<dbReference type="InterPro" id="IPR003148">
    <property type="entry name" value="RCK_N"/>
</dbReference>
<comment type="caution">
    <text evidence="3">The sequence shown here is derived from an EMBL/GenBank/DDBJ whole genome shotgun (WGS) entry which is preliminary data.</text>
</comment>
<dbReference type="Gene3D" id="3.40.50.720">
    <property type="entry name" value="NAD(P)-binding Rossmann-like Domain"/>
    <property type="match status" value="1"/>
</dbReference>
<accession>A0ABP5MFA6</accession>
<evidence type="ECO:0000313" key="3">
    <source>
        <dbReference type="EMBL" id="GAA2173124.1"/>
    </source>
</evidence>
<dbReference type="EMBL" id="BAAAQT010000005">
    <property type="protein sequence ID" value="GAA2173124.1"/>
    <property type="molecule type" value="Genomic_DNA"/>
</dbReference>
<dbReference type="PROSITE" id="PS51201">
    <property type="entry name" value="RCK_N"/>
    <property type="match status" value="1"/>
</dbReference>
<dbReference type="PROSITE" id="PS51202">
    <property type="entry name" value="RCK_C"/>
    <property type="match status" value="1"/>
</dbReference>
<keyword evidence="4" id="KW-1185">Reference proteome</keyword>